<dbReference type="STRING" id="3988.B9T164"/>
<dbReference type="InterPro" id="IPR010369">
    <property type="entry name" value="SOK"/>
</dbReference>
<dbReference type="PIRSF" id="PIRSF031043">
    <property type="entry name" value="UCP031043"/>
    <property type="match status" value="1"/>
</dbReference>
<feature type="region of interest" description="Disordered" evidence="9">
    <location>
        <begin position="1"/>
        <end position="23"/>
    </location>
</feature>
<dbReference type="GO" id="GO:0051302">
    <property type="term" value="P:regulation of cell division"/>
    <property type="evidence" value="ECO:0007669"/>
    <property type="project" value="UniProtKB-ARBA"/>
</dbReference>
<evidence type="ECO:0000256" key="8">
    <source>
        <dbReference type="ARBA" id="ARBA00046534"/>
    </source>
</evidence>
<protein>
    <recommendedName>
        <fullName evidence="10">SOSEKI DIX-like domain-containing protein</fullName>
    </recommendedName>
</protein>
<sequence length="289" mass="32768">MATNSTEEIGGFTSMKYQDKETNDGKAKMQIQLKPEPEKKVAVVYYLSRNGQLEHPHFVDVSLSSSQGLYLRDVMNTLKILRGQGMASMYSWASKRSYKNAFLWQDLSDDDIIYPCHGQDYVLKGSLLLETSLSFRSNDSISSSSNSRRSSEMNNSSSEAEDSNSPLIRSKSNSWSSIDEHTVYKAETARINGYNVSTQTEDNRRVKMEIEETKPEGLGTIKLKQKEFSAPTSKSIEVYRSDSSNNRYQKAGGYNPSARTNDSKVLMKLIRCGCGSKRFKDFEMMENRY</sequence>
<dbReference type="eggNOG" id="ENOG502S0RW">
    <property type="taxonomic scope" value="Eukaryota"/>
</dbReference>
<evidence type="ECO:0000313" key="12">
    <source>
        <dbReference type="Proteomes" id="UP000008311"/>
    </source>
</evidence>
<comment type="similarity">
    <text evidence="7">Belongs to the SOSEKI family.</text>
</comment>
<evidence type="ECO:0000256" key="3">
    <source>
        <dbReference type="ARBA" id="ARBA00022475"/>
    </source>
</evidence>
<feature type="domain" description="SOSEKI DIX-like" evidence="10">
    <location>
        <begin position="41"/>
        <end position="128"/>
    </location>
</feature>
<accession>B9T164</accession>
<organism evidence="11 12">
    <name type="scientific">Ricinus communis</name>
    <name type="common">Castor bean</name>
    <dbReference type="NCBI Taxonomy" id="3988"/>
    <lineage>
        <taxon>Eukaryota</taxon>
        <taxon>Viridiplantae</taxon>
        <taxon>Streptophyta</taxon>
        <taxon>Embryophyta</taxon>
        <taxon>Tracheophyta</taxon>
        <taxon>Spermatophyta</taxon>
        <taxon>Magnoliopsida</taxon>
        <taxon>eudicotyledons</taxon>
        <taxon>Gunneridae</taxon>
        <taxon>Pentapetalae</taxon>
        <taxon>rosids</taxon>
        <taxon>fabids</taxon>
        <taxon>Malpighiales</taxon>
        <taxon>Euphorbiaceae</taxon>
        <taxon>Acalyphoideae</taxon>
        <taxon>Acalypheae</taxon>
        <taxon>Ricinus</taxon>
    </lineage>
</organism>
<comment type="subcellular location">
    <subcellularLocation>
        <location evidence="1">Cell membrane</location>
        <topology evidence="1">Peripheral membrane protein</topology>
        <orientation evidence="1">Cytoplasmic side</orientation>
    </subcellularLocation>
</comment>
<keyword evidence="4" id="KW-0132">Cell division</keyword>
<dbReference type="GO" id="GO:2000067">
    <property type="term" value="P:regulation of root morphogenesis"/>
    <property type="evidence" value="ECO:0007669"/>
    <property type="project" value="UniProtKB-ARBA"/>
</dbReference>
<evidence type="ECO:0000256" key="6">
    <source>
        <dbReference type="ARBA" id="ARBA00023306"/>
    </source>
</evidence>
<dbReference type="Proteomes" id="UP000008311">
    <property type="component" value="Unassembled WGS sequence"/>
</dbReference>
<dbReference type="PANTHER" id="PTHR31083:SF20">
    <property type="entry name" value="AUXIN-RESPONSIVE PROTEIN"/>
    <property type="match status" value="1"/>
</dbReference>
<evidence type="ECO:0000313" key="11">
    <source>
        <dbReference type="EMBL" id="EEF30418.1"/>
    </source>
</evidence>
<evidence type="ECO:0000256" key="4">
    <source>
        <dbReference type="ARBA" id="ARBA00022618"/>
    </source>
</evidence>
<evidence type="ECO:0000256" key="2">
    <source>
        <dbReference type="ARBA" id="ARBA00022473"/>
    </source>
</evidence>
<feature type="compositionally biased region" description="Low complexity" evidence="9">
    <location>
        <begin position="137"/>
        <end position="158"/>
    </location>
</feature>
<dbReference type="InterPro" id="IPR021182">
    <property type="entry name" value="SOK_magnoliopsida"/>
</dbReference>
<keyword evidence="6" id="KW-0131">Cell cycle</keyword>
<evidence type="ECO:0000256" key="5">
    <source>
        <dbReference type="ARBA" id="ARBA00023136"/>
    </source>
</evidence>
<evidence type="ECO:0000256" key="7">
    <source>
        <dbReference type="ARBA" id="ARBA00024211"/>
    </source>
</evidence>
<dbReference type="EMBL" id="EQ974325">
    <property type="protein sequence ID" value="EEF30418.1"/>
    <property type="molecule type" value="Genomic_DNA"/>
</dbReference>
<dbReference type="GO" id="GO:0051258">
    <property type="term" value="P:protein polymerization"/>
    <property type="evidence" value="ECO:0007669"/>
    <property type="project" value="UniProtKB-ARBA"/>
</dbReference>
<keyword evidence="5" id="KW-0472">Membrane</keyword>
<comment type="subunit">
    <text evidence="8">Homodimer. Forms long polymer filaments with other SOKs proteins polymers (e.g. SOK1, SOK2, SOK3 and SOK4) crucial for polar localization and biological activity. Binds to ANGUSTIFOLIA (AN).</text>
</comment>
<evidence type="ECO:0000259" key="10">
    <source>
        <dbReference type="Pfam" id="PF06136"/>
    </source>
</evidence>
<dbReference type="GO" id="GO:0090708">
    <property type="term" value="P:specification of plant organ axis polarity"/>
    <property type="evidence" value="ECO:0007669"/>
    <property type="project" value="UniProtKB-ARBA"/>
</dbReference>
<evidence type="ECO:0000256" key="9">
    <source>
        <dbReference type="SAM" id="MobiDB-lite"/>
    </source>
</evidence>
<dbReference type="GO" id="GO:0005886">
    <property type="term" value="C:plasma membrane"/>
    <property type="evidence" value="ECO:0007669"/>
    <property type="project" value="UniProtKB-SubCell"/>
</dbReference>
<dbReference type="PANTHER" id="PTHR31083">
    <property type="entry name" value="UPSTREAM OF FLC PROTEIN (DUF966)"/>
    <property type="match status" value="1"/>
</dbReference>
<proteinExistence type="inferred from homology"/>
<dbReference type="AlphaFoldDB" id="B9T164"/>
<keyword evidence="2" id="KW-0217">Developmental protein</keyword>
<keyword evidence="3" id="KW-1003">Cell membrane</keyword>
<dbReference type="InterPro" id="IPR048351">
    <property type="entry name" value="SOK_DIX"/>
</dbReference>
<gene>
    <name evidence="11" type="ORF">RCOM_0190600</name>
</gene>
<dbReference type="InParanoid" id="B9T164"/>
<name>B9T164_RICCO</name>
<dbReference type="Pfam" id="PF06136">
    <property type="entry name" value="SOK"/>
    <property type="match status" value="1"/>
</dbReference>
<evidence type="ECO:0000256" key="1">
    <source>
        <dbReference type="ARBA" id="ARBA00004413"/>
    </source>
</evidence>
<dbReference type="GO" id="GO:0051301">
    <property type="term" value="P:cell division"/>
    <property type="evidence" value="ECO:0007669"/>
    <property type="project" value="UniProtKB-KW"/>
</dbReference>
<reference evidence="12" key="1">
    <citation type="journal article" date="2010" name="Nat. Biotechnol.">
        <title>Draft genome sequence of the oilseed species Ricinus communis.</title>
        <authorList>
            <person name="Chan A.P."/>
            <person name="Crabtree J."/>
            <person name="Zhao Q."/>
            <person name="Lorenzi H."/>
            <person name="Orvis J."/>
            <person name="Puiu D."/>
            <person name="Melake-Berhan A."/>
            <person name="Jones K.M."/>
            <person name="Redman J."/>
            <person name="Chen G."/>
            <person name="Cahoon E.B."/>
            <person name="Gedil M."/>
            <person name="Stanke M."/>
            <person name="Haas B.J."/>
            <person name="Wortman J.R."/>
            <person name="Fraser-Liggett C.M."/>
            <person name="Ravel J."/>
            <person name="Rabinowicz P.D."/>
        </authorList>
    </citation>
    <scope>NUCLEOTIDE SEQUENCE [LARGE SCALE GENOMIC DNA]</scope>
    <source>
        <strain evidence="12">cv. Hale</strain>
    </source>
</reference>
<feature type="region of interest" description="Disordered" evidence="9">
    <location>
        <begin position="137"/>
        <end position="173"/>
    </location>
</feature>
<keyword evidence="12" id="KW-1185">Reference proteome</keyword>